<proteinExistence type="predicted"/>
<evidence type="ECO:0000313" key="3">
    <source>
        <dbReference type="Proteomes" id="UP000799779"/>
    </source>
</evidence>
<reference evidence="2" key="1">
    <citation type="journal article" date="2020" name="Stud. Mycol.">
        <title>101 Dothideomycetes genomes: a test case for predicting lifestyles and emergence of pathogens.</title>
        <authorList>
            <person name="Haridas S."/>
            <person name="Albert R."/>
            <person name="Binder M."/>
            <person name="Bloem J."/>
            <person name="Labutti K."/>
            <person name="Salamov A."/>
            <person name="Andreopoulos B."/>
            <person name="Baker S."/>
            <person name="Barry K."/>
            <person name="Bills G."/>
            <person name="Bluhm B."/>
            <person name="Cannon C."/>
            <person name="Castanera R."/>
            <person name="Culley D."/>
            <person name="Daum C."/>
            <person name="Ezra D."/>
            <person name="Gonzalez J."/>
            <person name="Henrissat B."/>
            <person name="Kuo A."/>
            <person name="Liang C."/>
            <person name="Lipzen A."/>
            <person name="Lutzoni F."/>
            <person name="Magnuson J."/>
            <person name="Mondo S."/>
            <person name="Nolan M."/>
            <person name="Ohm R."/>
            <person name="Pangilinan J."/>
            <person name="Park H.-J."/>
            <person name="Ramirez L."/>
            <person name="Alfaro M."/>
            <person name="Sun H."/>
            <person name="Tritt A."/>
            <person name="Yoshinaga Y."/>
            <person name="Zwiers L.-H."/>
            <person name="Turgeon B."/>
            <person name="Goodwin S."/>
            <person name="Spatafora J."/>
            <person name="Crous P."/>
            <person name="Grigoriev I."/>
        </authorList>
    </citation>
    <scope>NUCLEOTIDE SEQUENCE</scope>
    <source>
        <strain evidence="2">CBS 123094</strain>
    </source>
</reference>
<dbReference type="AlphaFoldDB" id="A0A6A5W0M2"/>
<dbReference type="OrthoDB" id="5427780at2759"/>
<feature type="compositionally biased region" description="Basic and acidic residues" evidence="1">
    <location>
        <begin position="52"/>
        <end position="73"/>
    </location>
</feature>
<dbReference type="EMBL" id="ML977660">
    <property type="protein sequence ID" value="KAF1994459.1"/>
    <property type="molecule type" value="Genomic_DNA"/>
</dbReference>
<dbReference type="Proteomes" id="UP000799779">
    <property type="component" value="Unassembled WGS sequence"/>
</dbReference>
<keyword evidence="3" id="KW-1185">Reference proteome</keyword>
<name>A0A6A5W0M2_9PLEO</name>
<evidence type="ECO:0000313" key="2">
    <source>
        <dbReference type="EMBL" id="KAF1994459.1"/>
    </source>
</evidence>
<accession>A0A6A5W0M2</accession>
<gene>
    <name evidence="2" type="ORF">P154DRAFT_624740</name>
</gene>
<evidence type="ECO:0008006" key="4">
    <source>
        <dbReference type="Google" id="ProtNLM"/>
    </source>
</evidence>
<protein>
    <recommendedName>
        <fullName evidence="4">Myb-like domain-containing protein</fullName>
    </recommendedName>
</protein>
<feature type="compositionally biased region" description="Basic and acidic residues" evidence="1">
    <location>
        <begin position="23"/>
        <end position="35"/>
    </location>
</feature>
<evidence type="ECO:0000256" key="1">
    <source>
        <dbReference type="SAM" id="MobiDB-lite"/>
    </source>
</evidence>
<organism evidence="2 3">
    <name type="scientific">Amniculicola lignicola CBS 123094</name>
    <dbReference type="NCBI Taxonomy" id="1392246"/>
    <lineage>
        <taxon>Eukaryota</taxon>
        <taxon>Fungi</taxon>
        <taxon>Dikarya</taxon>
        <taxon>Ascomycota</taxon>
        <taxon>Pezizomycotina</taxon>
        <taxon>Dothideomycetes</taxon>
        <taxon>Pleosporomycetidae</taxon>
        <taxon>Pleosporales</taxon>
        <taxon>Amniculicolaceae</taxon>
        <taxon>Amniculicola</taxon>
    </lineage>
</organism>
<feature type="region of interest" description="Disordered" evidence="1">
    <location>
        <begin position="23"/>
        <end position="85"/>
    </location>
</feature>
<sequence length="196" mass="22279">MKKNNETWKVIAEALSKDTHACQERFKEIRPKDFRPNPQVKGNKKGKGGKGKWADEKKDEWTKDEEKNEKTENDDTTIMKPSDEEQWDQAAKAFNITVVSPDEKKEITGAIQTLKKVGIEISPNLSAKDSLMAANLAKKLVPDDTFSAGDLKLLAELVAQDNRRVYRRLATRFEEVTGRKVGEKKFMEKITEVGKK</sequence>